<sequence length="410" mass="46745">METPIIHPADQASLADKGLLYRPAGHPGFLWIHKKVLGPGSLREFETEPESSRQQPLVLIPELFESSACLRYLGFKTATAEKVWSKWEQSPLDHKNHYSVLNDAIAHISSTDGDKDTNDCLDDGPWHELLTRIGVNDDFRKNLMAPDWQDLRILKSCKYWVKYFFNHRCDTLVEIYKFSRERCERPAHILEKLGRGPEASLWNLEKAKPGFKTLWVGESYNRTRGRALDDADWRVKCWRSLKSAGHEFWNKRALNFTSYRQHALNSIAWHKKNDPNACFFIVQVEIPDEAISNLGDWKMVGGSYGCTGGYFQDMTLHVPRLDCDHRVVLGRNGSHPDDYGGTRGPSQNGGAPCQDGYAAMESALCQHVVAHMDSNDFLEIERILDSNAEAAAEWDDEDDMYPIQEEGSEE</sequence>
<feature type="region of interest" description="Disordered" evidence="1">
    <location>
        <begin position="334"/>
        <end position="353"/>
    </location>
</feature>
<keyword evidence="3" id="KW-1185">Reference proteome</keyword>
<proteinExistence type="predicted"/>
<evidence type="ECO:0000256" key="1">
    <source>
        <dbReference type="SAM" id="MobiDB-lite"/>
    </source>
</evidence>
<accession>A0ABR1VKJ8</accession>
<reference evidence="2 3" key="1">
    <citation type="submission" date="2023-01" db="EMBL/GenBank/DDBJ databases">
        <title>Analysis of 21 Apiospora genomes using comparative genomics revels a genus with tremendous synthesis potential of carbohydrate active enzymes and secondary metabolites.</title>
        <authorList>
            <person name="Sorensen T."/>
        </authorList>
    </citation>
    <scope>NUCLEOTIDE SEQUENCE [LARGE SCALE GENOMIC DNA]</scope>
    <source>
        <strain evidence="2 3">CBS 83171</strain>
    </source>
</reference>
<evidence type="ECO:0000313" key="2">
    <source>
        <dbReference type="EMBL" id="KAK8071755.1"/>
    </source>
</evidence>
<dbReference type="Proteomes" id="UP001446871">
    <property type="component" value="Unassembled WGS sequence"/>
</dbReference>
<protein>
    <submittedName>
        <fullName evidence="2">Uncharacterized protein</fullName>
    </submittedName>
</protein>
<gene>
    <name evidence="2" type="ORF">PG996_005103</name>
</gene>
<organism evidence="2 3">
    <name type="scientific">Apiospora saccharicola</name>
    <dbReference type="NCBI Taxonomy" id="335842"/>
    <lineage>
        <taxon>Eukaryota</taxon>
        <taxon>Fungi</taxon>
        <taxon>Dikarya</taxon>
        <taxon>Ascomycota</taxon>
        <taxon>Pezizomycotina</taxon>
        <taxon>Sordariomycetes</taxon>
        <taxon>Xylariomycetidae</taxon>
        <taxon>Amphisphaeriales</taxon>
        <taxon>Apiosporaceae</taxon>
        <taxon>Apiospora</taxon>
    </lineage>
</organism>
<feature type="region of interest" description="Disordered" evidence="1">
    <location>
        <begin position="390"/>
        <end position="410"/>
    </location>
</feature>
<evidence type="ECO:0000313" key="3">
    <source>
        <dbReference type="Proteomes" id="UP001446871"/>
    </source>
</evidence>
<feature type="compositionally biased region" description="Acidic residues" evidence="1">
    <location>
        <begin position="392"/>
        <end position="410"/>
    </location>
</feature>
<dbReference type="EMBL" id="JAQQWM010000003">
    <property type="protein sequence ID" value="KAK8071755.1"/>
    <property type="molecule type" value="Genomic_DNA"/>
</dbReference>
<name>A0ABR1VKJ8_9PEZI</name>
<comment type="caution">
    <text evidence="2">The sequence shown here is derived from an EMBL/GenBank/DDBJ whole genome shotgun (WGS) entry which is preliminary data.</text>
</comment>